<dbReference type="EMBL" id="FNQF01000002">
    <property type="protein sequence ID" value="SDZ89551.1"/>
    <property type="molecule type" value="Genomic_DNA"/>
</dbReference>
<gene>
    <name evidence="2" type="ORF">SAMN05421540_102107</name>
</gene>
<evidence type="ECO:0000256" key="1">
    <source>
        <dbReference type="SAM" id="Phobius"/>
    </source>
</evidence>
<evidence type="ECO:0000313" key="3">
    <source>
        <dbReference type="Proteomes" id="UP000198820"/>
    </source>
</evidence>
<dbReference type="AlphaFoldDB" id="A0A1H3WS23"/>
<evidence type="ECO:0000313" key="2">
    <source>
        <dbReference type="EMBL" id="SDZ89551.1"/>
    </source>
</evidence>
<keyword evidence="3" id="KW-1185">Reference proteome</keyword>
<protein>
    <submittedName>
        <fullName evidence="2">Uncharacterized protein</fullName>
    </submittedName>
</protein>
<dbReference type="STRING" id="908615.SAMN05421540_102107"/>
<organism evidence="2 3">
    <name type="scientific">Psychroflexus halocasei</name>
    <dbReference type="NCBI Taxonomy" id="908615"/>
    <lineage>
        <taxon>Bacteria</taxon>
        <taxon>Pseudomonadati</taxon>
        <taxon>Bacteroidota</taxon>
        <taxon>Flavobacteriia</taxon>
        <taxon>Flavobacteriales</taxon>
        <taxon>Flavobacteriaceae</taxon>
        <taxon>Psychroflexus</taxon>
    </lineage>
</organism>
<proteinExistence type="predicted"/>
<name>A0A1H3WS23_9FLAO</name>
<keyword evidence="1" id="KW-1133">Transmembrane helix</keyword>
<accession>A0A1H3WS23</accession>
<dbReference type="Proteomes" id="UP000198820">
    <property type="component" value="Unassembled WGS sequence"/>
</dbReference>
<sequence>MKFKPTNLETVLNKQRSKSVTEKELLSEINEIFKNVDEQDQKVLKRTASSSNKHSSNNFNIDALETNRIYHIDDIKKICVSYRLRFLDSHLFKADLPYKAIQNIKDLEKTHETLLSGFKIMAPSKLFKLANADDPLLFAPIGNGYYYLIHKWGNDLSPFRKIKMWPLINLENFIFTAFIISLLVTYLLPQGFFMNKENAGLESFILFIFMFKWILGVALYYGFAKGKNFNSAIWTSRYYNA</sequence>
<feature type="transmembrane region" description="Helical" evidence="1">
    <location>
        <begin position="204"/>
        <end position="223"/>
    </location>
</feature>
<keyword evidence="1" id="KW-0812">Transmembrane</keyword>
<feature type="transmembrane region" description="Helical" evidence="1">
    <location>
        <begin position="170"/>
        <end position="192"/>
    </location>
</feature>
<reference evidence="2 3" key="1">
    <citation type="submission" date="2016-10" db="EMBL/GenBank/DDBJ databases">
        <authorList>
            <person name="de Groot N.N."/>
        </authorList>
    </citation>
    <scope>NUCLEOTIDE SEQUENCE [LARGE SCALE GENOMIC DNA]</scope>
    <source>
        <strain evidence="2 3">DSM 23581</strain>
    </source>
</reference>
<keyword evidence="1" id="KW-0472">Membrane</keyword>
<dbReference type="RefSeq" id="WP_093239095.1">
    <property type="nucleotide sequence ID" value="NZ_FNQF01000002.1"/>
</dbReference>